<sequence>MELTIAPGEGLVDEVPELVVQGLRPHEQVTVRIDVTDAAGRAWRSDNRYRADAHGVAGPAMSAPLAGSYSGVDPSGPWWSMHSVQRHRSPVIFMAPDDQLTWTVRCAADRARQVRRTVVRRWRARRVTRTESMDEGLRVVRFAPRPLGSGPRPVVVLIPGSTSMEAVTPTAALLASRCGFTTVVLGYVGGQGQPRTVANVPLERFTRAVSALAERRRVAVVAHSVGTGGALAALALARVPVRAVVAIAPTHVVWQALGSGGRPPMTSSWTYRAAPLPYVPVRGELLLPQLARHALLRRLPGGGSRSTALRLRSAYGAGLWDSAAVKKALIPVEHITAPLLAVAGTDDAVWPSEAMARALVERRRTVAAQDDLLIHPGAGHFMRPPLVPTTADRDGILVSGGTPQANALAQAETWAAMTRFLERHLGFTEPADA</sequence>
<dbReference type="Proteomes" id="UP001375539">
    <property type="component" value="Unassembled WGS sequence"/>
</dbReference>
<gene>
    <name evidence="1" type="ORF">WKI58_28765</name>
</gene>
<evidence type="ECO:0000313" key="2">
    <source>
        <dbReference type="Proteomes" id="UP001375539"/>
    </source>
</evidence>
<reference evidence="1" key="1">
    <citation type="submission" date="2024-03" db="EMBL/GenBank/DDBJ databases">
        <title>Novel Streptomyces species of biotechnological and ecological value are a feature of Machair soil.</title>
        <authorList>
            <person name="Prole J.R."/>
            <person name="Goodfellow M."/>
            <person name="Allenby N."/>
            <person name="Ward A.C."/>
        </authorList>
    </citation>
    <scope>NUCLEOTIDE SEQUENCE</scope>
    <source>
        <strain evidence="1">MS1.AVA.4</strain>
    </source>
</reference>
<accession>A0ACC6QQ21</accession>
<name>A0ACC6QQ21_9ACTN</name>
<dbReference type="EMBL" id="JBBKAI010000002">
    <property type="protein sequence ID" value="MEJ8660461.1"/>
    <property type="molecule type" value="Genomic_DNA"/>
</dbReference>
<keyword evidence="2" id="KW-1185">Reference proteome</keyword>
<proteinExistence type="predicted"/>
<protein>
    <submittedName>
        <fullName evidence="1">Acyl-CoA thioesterase/bile acid-CoA:amino acid N-acyltransferase family protein</fullName>
    </submittedName>
</protein>
<organism evidence="1 2">
    <name type="scientific">Streptomyces pratisoli</name>
    <dbReference type="NCBI Taxonomy" id="3139917"/>
    <lineage>
        <taxon>Bacteria</taxon>
        <taxon>Bacillati</taxon>
        <taxon>Actinomycetota</taxon>
        <taxon>Actinomycetes</taxon>
        <taxon>Kitasatosporales</taxon>
        <taxon>Streptomycetaceae</taxon>
        <taxon>Streptomyces</taxon>
    </lineage>
</organism>
<comment type="caution">
    <text evidence="1">The sequence shown here is derived from an EMBL/GenBank/DDBJ whole genome shotgun (WGS) entry which is preliminary data.</text>
</comment>
<evidence type="ECO:0000313" key="1">
    <source>
        <dbReference type="EMBL" id="MEJ8660461.1"/>
    </source>
</evidence>